<dbReference type="Pfam" id="PF04448">
    <property type="entry name" value="DUF551"/>
    <property type="match status" value="1"/>
</dbReference>
<dbReference type="EMBL" id="CP030753">
    <property type="protein sequence ID" value="AXA22530.1"/>
    <property type="molecule type" value="Genomic_DNA"/>
</dbReference>
<reference evidence="3" key="2">
    <citation type="submission" date="2018-06" db="EMBL/GenBank/DDBJ databases">
        <title>Complete genome sequence of Actinobacillus pleuropneumoniae serotype 1 strain S4074 obtained by Oxford Nanopore and Illumina sequencing technologies.</title>
        <authorList>
            <person name="Dona V."/>
            <person name="Perreten V."/>
        </authorList>
    </citation>
    <scope>NUCLEOTIDE SEQUENCE [LARGE SCALE GENOMIC DNA]</scope>
    <source>
        <strain evidence="3">S4074</strain>
    </source>
</reference>
<evidence type="ECO:0000259" key="1">
    <source>
        <dbReference type="Pfam" id="PF04448"/>
    </source>
</evidence>
<organism evidence="2 3">
    <name type="scientific">Actinobacillus pleuropneumoniae</name>
    <name type="common">Haemophilus pleuropneumoniae</name>
    <dbReference type="NCBI Taxonomy" id="715"/>
    <lineage>
        <taxon>Bacteria</taxon>
        <taxon>Pseudomonadati</taxon>
        <taxon>Pseudomonadota</taxon>
        <taxon>Gammaproteobacteria</taxon>
        <taxon>Pasteurellales</taxon>
        <taxon>Pasteurellaceae</taxon>
        <taxon>Actinobacillus</taxon>
    </lineage>
</organism>
<reference evidence="2 3" key="1">
    <citation type="journal article" date="2018" name="Int J Genomics">
        <title>Comparative Genomics of the First and Complete Genome of "Actinobacillus porcitonsillarum" Supports the Novel Species Hypothesis.</title>
        <authorList>
            <person name="Dona V."/>
            <person name="Perreten V."/>
        </authorList>
    </citation>
    <scope>NUCLEOTIDE SEQUENCE [LARGE SCALE GENOMIC DNA]</scope>
    <source>
        <strain evidence="2 3">S4074</strain>
    </source>
</reference>
<name>A0ABN5MPB2_ACTPL</name>
<dbReference type="InterPro" id="IPR007539">
    <property type="entry name" value="DUF551"/>
</dbReference>
<feature type="domain" description="DUF551" evidence="1">
    <location>
        <begin position="21"/>
        <end position="76"/>
    </location>
</feature>
<proteinExistence type="predicted"/>
<evidence type="ECO:0000313" key="2">
    <source>
        <dbReference type="EMBL" id="AXA22530.1"/>
    </source>
</evidence>
<dbReference type="Proteomes" id="UP000251823">
    <property type="component" value="Chromosome"/>
</dbReference>
<gene>
    <name evidence="2" type="ORF">DRF63_02625</name>
</gene>
<accession>A0ABN5MPB2</accession>
<sequence>MLEYRYDIIGMFPGEINNHDWIQVKEQLPTEQGYYLGYSPYWENPYEILQYDEDLGGFLDYQDEITHWQPLTKPPQD</sequence>
<evidence type="ECO:0000313" key="3">
    <source>
        <dbReference type="Proteomes" id="UP000251823"/>
    </source>
</evidence>
<keyword evidence="3" id="KW-1185">Reference proteome</keyword>
<protein>
    <submittedName>
        <fullName evidence="2">DUF551 domain-containing protein</fullName>
    </submittedName>
</protein>